<keyword evidence="3" id="KW-1185">Reference proteome</keyword>
<name>A0ABW3S4Y6_9BACL</name>
<gene>
    <name evidence="2" type="ORF">ACFQ3W_25575</name>
</gene>
<reference evidence="3" key="1">
    <citation type="journal article" date="2019" name="Int. J. Syst. Evol. Microbiol.">
        <title>The Global Catalogue of Microorganisms (GCM) 10K type strain sequencing project: providing services to taxonomists for standard genome sequencing and annotation.</title>
        <authorList>
            <consortium name="The Broad Institute Genomics Platform"/>
            <consortium name="The Broad Institute Genome Sequencing Center for Infectious Disease"/>
            <person name="Wu L."/>
            <person name="Ma J."/>
        </authorList>
    </citation>
    <scope>NUCLEOTIDE SEQUENCE [LARGE SCALE GENOMIC DNA]</scope>
    <source>
        <strain evidence="3">CCUG 59189</strain>
    </source>
</reference>
<accession>A0ABW3S4Y6</accession>
<dbReference type="EMBL" id="JBHTLM010000037">
    <property type="protein sequence ID" value="MFD1179648.1"/>
    <property type="molecule type" value="Genomic_DNA"/>
</dbReference>
<comment type="caution">
    <text evidence="2">The sequence shown here is derived from an EMBL/GenBank/DDBJ whole genome shotgun (WGS) entry which is preliminary data.</text>
</comment>
<feature type="coiled-coil region" evidence="1">
    <location>
        <begin position="56"/>
        <end position="109"/>
    </location>
</feature>
<protein>
    <submittedName>
        <fullName evidence="2">Uncharacterized protein</fullName>
    </submittedName>
</protein>
<dbReference type="RefSeq" id="WP_379322070.1">
    <property type="nucleotide sequence ID" value="NZ_JBHTLM010000037.1"/>
</dbReference>
<organism evidence="2 3">
    <name type="scientific">Paenibacillus puldeungensis</name>
    <dbReference type="NCBI Taxonomy" id="696536"/>
    <lineage>
        <taxon>Bacteria</taxon>
        <taxon>Bacillati</taxon>
        <taxon>Bacillota</taxon>
        <taxon>Bacilli</taxon>
        <taxon>Bacillales</taxon>
        <taxon>Paenibacillaceae</taxon>
        <taxon>Paenibacillus</taxon>
    </lineage>
</organism>
<evidence type="ECO:0000256" key="1">
    <source>
        <dbReference type="SAM" id="Coils"/>
    </source>
</evidence>
<sequence>MPTGYTSSICNGEEITVKDFILGCSRAFGALVMMRDEPMDAEIPVFEPSKYNLESLEKAKAQLKEFTDMSVEEAENRAEEEYQNDVKKYHEILNQKRELRIRYEKLLANVEAWTPPTSEHLELKQFCIKQLEDSIDWDCDEKYLTPPVRISGEEYQKSAIEKAQKEINYYSNEHEEEVQRTNRRNLWVKQLKDSLKED</sequence>
<evidence type="ECO:0000313" key="3">
    <source>
        <dbReference type="Proteomes" id="UP001597262"/>
    </source>
</evidence>
<proteinExistence type="predicted"/>
<keyword evidence="1" id="KW-0175">Coiled coil</keyword>
<dbReference type="Proteomes" id="UP001597262">
    <property type="component" value="Unassembled WGS sequence"/>
</dbReference>
<evidence type="ECO:0000313" key="2">
    <source>
        <dbReference type="EMBL" id="MFD1179648.1"/>
    </source>
</evidence>